<dbReference type="GO" id="GO:0001522">
    <property type="term" value="P:pseudouridine synthesis"/>
    <property type="evidence" value="ECO:0007669"/>
    <property type="project" value="InterPro"/>
</dbReference>
<dbReference type="AlphaFoldDB" id="G0EEE6"/>
<comment type="similarity">
    <text evidence="1">Belongs to the pseudouridine synthase TruD family.</text>
</comment>
<dbReference type="EMBL" id="CP002838">
    <property type="protein sequence ID" value="AEM37987.1"/>
    <property type="molecule type" value="Genomic_DNA"/>
</dbReference>
<dbReference type="OrthoDB" id="1798at2157"/>
<accession>G0EEE6</accession>
<dbReference type="STRING" id="694429.Pyrfu_0115"/>
<dbReference type="eggNOG" id="arCOG04252">
    <property type="taxonomic scope" value="Archaea"/>
</dbReference>
<evidence type="ECO:0000259" key="4">
    <source>
        <dbReference type="PROSITE" id="PS50984"/>
    </source>
</evidence>
<dbReference type="PROSITE" id="PS50984">
    <property type="entry name" value="TRUD"/>
    <property type="match status" value="1"/>
</dbReference>
<keyword evidence="3" id="KW-0413">Isomerase</keyword>
<evidence type="ECO:0000313" key="5">
    <source>
        <dbReference type="EMBL" id="AEM37987.1"/>
    </source>
</evidence>
<dbReference type="InterPro" id="IPR011760">
    <property type="entry name" value="PsdUridine_synth_TruD_insert"/>
</dbReference>
<dbReference type="GeneID" id="11139746"/>
<proteinExistence type="inferred from homology"/>
<dbReference type="InterPro" id="IPR020119">
    <property type="entry name" value="PsdUridine_synth_TruD_CS"/>
</dbReference>
<reference evidence="5 6" key="1">
    <citation type="journal article" date="2011" name="Stand. Genomic Sci.">
        <title>Complete genome sequence of the hyperthermophilic chemolithoautotroph Pyrolobus fumarii type strain (1A).</title>
        <authorList>
            <person name="Anderson I."/>
            <person name="Goker M."/>
            <person name="Nolan M."/>
            <person name="Lucas S."/>
            <person name="Hammon N."/>
            <person name="Deshpande S."/>
            <person name="Cheng J.F."/>
            <person name="Tapia R."/>
            <person name="Han C."/>
            <person name="Goodwin L."/>
            <person name="Pitluck S."/>
            <person name="Huntemann M."/>
            <person name="Liolios K."/>
            <person name="Ivanova N."/>
            <person name="Pagani I."/>
            <person name="Mavromatis K."/>
            <person name="Ovchinikova G."/>
            <person name="Pati A."/>
            <person name="Chen A."/>
            <person name="Palaniappan K."/>
            <person name="Land M."/>
            <person name="Hauser L."/>
            <person name="Brambilla E.M."/>
            <person name="Huber H."/>
            <person name="Yasawong M."/>
            <person name="Rohde M."/>
            <person name="Spring S."/>
            <person name="Abt B."/>
            <person name="Sikorski J."/>
            <person name="Wirth R."/>
            <person name="Detter J.C."/>
            <person name="Woyke T."/>
            <person name="Bristow J."/>
            <person name="Eisen J.A."/>
            <person name="Markowitz V."/>
            <person name="Hugenholtz P."/>
            <person name="Kyrpides N.C."/>
            <person name="Klenk H.P."/>
            <person name="Lapidus A."/>
        </authorList>
    </citation>
    <scope>NUCLEOTIDE SEQUENCE [LARGE SCALE GENOMIC DNA]</scope>
    <source>
        <strain evidence="6">DSM 11204 / 1A</strain>
    </source>
</reference>
<dbReference type="GO" id="GO:0003723">
    <property type="term" value="F:RNA binding"/>
    <property type="evidence" value="ECO:0007669"/>
    <property type="project" value="InterPro"/>
</dbReference>
<keyword evidence="2" id="KW-0819">tRNA processing</keyword>
<dbReference type="SUPFAM" id="SSF55120">
    <property type="entry name" value="Pseudouridine synthase"/>
    <property type="match status" value="1"/>
</dbReference>
<evidence type="ECO:0000313" key="6">
    <source>
        <dbReference type="Proteomes" id="UP000001037"/>
    </source>
</evidence>
<dbReference type="InterPro" id="IPR001656">
    <property type="entry name" value="PsdUridine_synth_TruD"/>
</dbReference>
<dbReference type="PROSITE" id="PS01268">
    <property type="entry name" value="UPF0024"/>
    <property type="match status" value="1"/>
</dbReference>
<dbReference type="GO" id="GO:0008033">
    <property type="term" value="P:tRNA processing"/>
    <property type="evidence" value="ECO:0007669"/>
    <property type="project" value="UniProtKB-KW"/>
</dbReference>
<dbReference type="GO" id="GO:0009982">
    <property type="term" value="F:pseudouridine synthase activity"/>
    <property type="evidence" value="ECO:0007669"/>
    <property type="project" value="InterPro"/>
</dbReference>
<dbReference type="PANTHER" id="PTHR13326">
    <property type="entry name" value="TRNA PSEUDOURIDINE SYNTHASE D"/>
    <property type="match status" value="1"/>
</dbReference>
<dbReference type="KEGG" id="pfm:Pyrfu_0115"/>
<dbReference type="Pfam" id="PF01142">
    <property type="entry name" value="TruD"/>
    <property type="match status" value="1"/>
</dbReference>
<dbReference type="PANTHER" id="PTHR13326:SF21">
    <property type="entry name" value="PSEUDOURIDYLATE SYNTHASE PUS7L"/>
    <property type="match status" value="1"/>
</dbReference>
<evidence type="ECO:0000256" key="1">
    <source>
        <dbReference type="ARBA" id="ARBA00007953"/>
    </source>
</evidence>
<evidence type="ECO:0000256" key="3">
    <source>
        <dbReference type="ARBA" id="ARBA00023235"/>
    </source>
</evidence>
<dbReference type="InParanoid" id="G0EEE6"/>
<dbReference type="Gene3D" id="3.30.2350.20">
    <property type="entry name" value="TruD, catalytic domain"/>
    <property type="match status" value="1"/>
</dbReference>
<dbReference type="HOGENOM" id="CLU_005281_4_1_2"/>
<organism evidence="5 6">
    <name type="scientific">Pyrolobus fumarii (strain DSM 11204 / 1A)</name>
    <dbReference type="NCBI Taxonomy" id="694429"/>
    <lineage>
        <taxon>Archaea</taxon>
        <taxon>Thermoproteota</taxon>
        <taxon>Thermoprotei</taxon>
        <taxon>Desulfurococcales</taxon>
        <taxon>Pyrodictiaceae</taxon>
        <taxon>Pyrolobus</taxon>
    </lineage>
</organism>
<dbReference type="FunCoup" id="G0EEE6">
    <property type="interactions" value="33"/>
</dbReference>
<keyword evidence="6" id="KW-1185">Reference proteome</keyword>
<dbReference type="InterPro" id="IPR042214">
    <property type="entry name" value="TruD_catalytic"/>
</dbReference>
<sequence>MLVDLSSLEPLLGIEAWFNDKRPRALILRPLGFLVLEEPSIRSCNAMLYALTKANIDTLHAIQNLTHVIGKSSYAGLKDADGITTQFIAARQWGQYAYSRAGFRSYTLACTNTRGCIKIGDVKFNHFSITLALLDGEAETRTTSIAPNYYGFQRFGTRRPNTHYTGLSLARGDLGRYFAELIYTKYPRETSRRGDYERLALKLLRATRSTIRALKHLPPKVLELHVNALQSYLFNRILSRLVTEYSTRVCTTYPRIPVPGCGLSKYLDALDEDVKRVYREVMGTEGVEESYFCTLRRYGIHASSYMRESCIEPAMHFSLRLKVEEYEDVEIAIHVFSLKRGEYATTFLANMYRLFEPEPYFLAGQFGQNPL</sequence>
<evidence type="ECO:0000256" key="2">
    <source>
        <dbReference type="ARBA" id="ARBA00022694"/>
    </source>
</evidence>
<protein>
    <submittedName>
        <fullName evidence="5">tRNA pseudouridine synthase D TruD</fullName>
    </submittedName>
</protein>
<gene>
    <name evidence="5" type="ordered locus">Pyrfu_0115</name>
</gene>
<dbReference type="InterPro" id="IPR020103">
    <property type="entry name" value="PsdUridine_synth_cat_dom_sf"/>
</dbReference>
<dbReference type="RefSeq" id="WP_014025664.1">
    <property type="nucleotide sequence ID" value="NC_015931.1"/>
</dbReference>
<feature type="domain" description="TRUD" evidence="4">
    <location>
        <begin position="145"/>
        <end position="312"/>
    </location>
</feature>
<name>G0EEE6_PYRF1</name>
<dbReference type="Proteomes" id="UP000001037">
    <property type="component" value="Chromosome"/>
</dbReference>